<keyword evidence="4" id="KW-0547">Nucleotide-binding</keyword>
<evidence type="ECO:0000256" key="3">
    <source>
        <dbReference type="ARBA" id="ARBA00022722"/>
    </source>
</evidence>
<accession>A0ABS6RZ09</accession>
<dbReference type="EMBL" id="JABXWD010000123">
    <property type="protein sequence ID" value="MBV6341575.1"/>
    <property type="molecule type" value="Genomic_DNA"/>
</dbReference>
<evidence type="ECO:0000313" key="7">
    <source>
        <dbReference type="Proteomes" id="UP001196980"/>
    </source>
</evidence>
<keyword evidence="1" id="KW-0597">Phosphoprotein</keyword>
<organism evidence="6 7">
    <name type="scientific">Candidatus Magnetobacterium casense</name>
    <dbReference type="NCBI Taxonomy" id="1455061"/>
    <lineage>
        <taxon>Bacteria</taxon>
        <taxon>Pseudomonadati</taxon>
        <taxon>Nitrospirota</taxon>
        <taxon>Thermodesulfovibrionia</taxon>
        <taxon>Thermodesulfovibrionales</taxon>
        <taxon>Candidatus Magnetobacteriaceae</taxon>
        <taxon>Candidatus Magnetobacterium</taxon>
    </lineage>
</organism>
<comment type="caution">
    <text evidence="6">The sequence shown here is derived from an EMBL/GenBank/DDBJ whole genome shotgun (WGS) entry which is preliminary data.</text>
</comment>
<dbReference type="Pfam" id="PF01934">
    <property type="entry name" value="HepT-like"/>
    <property type="match status" value="1"/>
</dbReference>
<keyword evidence="7" id="KW-1185">Reference proteome</keyword>
<sequence>MRTISCAEDFNASEEKRDSLDVICMQLSAIGEGLKKIDKLTDGRLLLKYAEVDWKGLKGIRDVIAHQYFDISYEAVFDTCRNDIPILIKSLRTIIKDIS</sequence>
<gene>
    <name evidence="6" type="ORF">HWQ67_08250</name>
</gene>
<proteinExistence type="predicted"/>
<dbReference type="InterPro" id="IPR008201">
    <property type="entry name" value="HepT-like"/>
</dbReference>
<keyword evidence="2" id="KW-1277">Toxin-antitoxin system</keyword>
<dbReference type="PANTHER" id="PTHR34139:SF1">
    <property type="entry name" value="RNASE MJ1380-RELATED"/>
    <property type="match status" value="1"/>
</dbReference>
<name>A0ABS6RZ09_9BACT</name>
<evidence type="ECO:0000256" key="1">
    <source>
        <dbReference type="ARBA" id="ARBA00022553"/>
    </source>
</evidence>
<dbReference type="InterPro" id="IPR051813">
    <property type="entry name" value="HepT_RNase_toxin"/>
</dbReference>
<keyword evidence="3" id="KW-0540">Nuclease</keyword>
<dbReference type="RefSeq" id="WP_218252208.1">
    <property type="nucleotide sequence ID" value="NZ_JABXWD010000123.1"/>
</dbReference>
<evidence type="ECO:0000256" key="2">
    <source>
        <dbReference type="ARBA" id="ARBA00022649"/>
    </source>
</evidence>
<reference evidence="6 7" key="1">
    <citation type="journal article" date="2020" name="J Geophys Res Biogeosci">
        <title>Magnetotaxis as an Adaptation to Enable Bacterial Shuttling of Microbial Sulfur and Sulfur Cycling Across Aquatic Oxic#Anoxic Interfaces.</title>
        <authorList>
            <person name="Li J."/>
            <person name="Liu P."/>
            <person name="Wang J."/>
            <person name="Roberts A.P."/>
            <person name="Pan Y."/>
        </authorList>
    </citation>
    <scope>NUCLEOTIDE SEQUENCE [LARGE SCALE GENOMIC DNA]</scope>
    <source>
        <strain evidence="6 7">MYR-1_YQ</strain>
    </source>
</reference>
<evidence type="ECO:0000256" key="5">
    <source>
        <dbReference type="ARBA" id="ARBA00022801"/>
    </source>
</evidence>
<protein>
    <submittedName>
        <fullName evidence="6">DUF86 domain-containing protein</fullName>
    </submittedName>
</protein>
<evidence type="ECO:0000313" key="6">
    <source>
        <dbReference type="EMBL" id="MBV6341575.1"/>
    </source>
</evidence>
<evidence type="ECO:0000256" key="4">
    <source>
        <dbReference type="ARBA" id="ARBA00022741"/>
    </source>
</evidence>
<dbReference type="Proteomes" id="UP001196980">
    <property type="component" value="Unassembled WGS sequence"/>
</dbReference>
<dbReference type="PANTHER" id="PTHR34139">
    <property type="entry name" value="UPF0331 PROTEIN MJ0127"/>
    <property type="match status" value="1"/>
</dbReference>
<keyword evidence="5" id="KW-0378">Hydrolase</keyword>